<feature type="transmembrane region" description="Helical" evidence="1">
    <location>
        <begin position="12"/>
        <end position="34"/>
    </location>
</feature>
<dbReference type="Proteomes" id="UP000469194">
    <property type="component" value="Unassembled WGS sequence"/>
</dbReference>
<evidence type="ECO:0000313" key="3">
    <source>
        <dbReference type="Proteomes" id="UP000469194"/>
    </source>
</evidence>
<feature type="transmembrane region" description="Helical" evidence="1">
    <location>
        <begin position="54"/>
        <end position="74"/>
    </location>
</feature>
<dbReference type="RefSeq" id="WP_163232644.1">
    <property type="nucleotide sequence ID" value="NZ_WHZW01000025.1"/>
</dbReference>
<accession>A0A6N9Z6S0</accession>
<name>A0A6N9Z6S0_9BIFI</name>
<comment type="caution">
    <text evidence="2">The sequence shown here is derived from an EMBL/GenBank/DDBJ whole genome shotgun (WGS) entry which is preliminary data.</text>
</comment>
<gene>
    <name evidence="2" type="ORF">GFD25_10535</name>
</gene>
<evidence type="ECO:0000313" key="2">
    <source>
        <dbReference type="EMBL" id="NEG90409.1"/>
    </source>
</evidence>
<reference evidence="2 3" key="1">
    <citation type="submission" date="2019-10" db="EMBL/GenBank/DDBJ databases">
        <title>Bifidobacterium from non-human primates.</title>
        <authorList>
            <person name="Modesto M."/>
        </authorList>
    </citation>
    <scope>NUCLEOTIDE SEQUENCE [LARGE SCALE GENOMIC DNA]</scope>
    <source>
        <strain evidence="2 3">TRE17</strain>
    </source>
</reference>
<keyword evidence="1" id="KW-0472">Membrane</keyword>
<protein>
    <submittedName>
        <fullName evidence="2">Uncharacterized protein</fullName>
    </submittedName>
</protein>
<organism evidence="2 3">
    <name type="scientific">Bifidobacterium aerophilum</name>
    <dbReference type="NCBI Taxonomy" id="1798155"/>
    <lineage>
        <taxon>Bacteria</taxon>
        <taxon>Bacillati</taxon>
        <taxon>Actinomycetota</taxon>
        <taxon>Actinomycetes</taxon>
        <taxon>Bifidobacteriales</taxon>
        <taxon>Bifidobacteriaceae</taxon>
        <taxon>Bifidobacterium</taxon>
    </lineage>
</organism>
<keyword evidence="3" id="KW-1185">Reference proteome</keyword>
<dbReference type="AlphaFoldDB" id="A0A6N9Z6S0"/>
<sequence length="91" mass="9429">MLEASLVFLRKIPFIEYLPFVAVLASLAVFVDLAFDEASDILSKANVDGLSDSYIASAVLLVVTVIAVAAVTVMRSSVAAAPADAAVAKTN</sequence>
<keyword evidence="1" id="KW-1133">Transmembrane helix</keyword>
<dbReference type="EMBL" id="WHZW01000025">
    <property type="protein sequence ID" value="NEG90409.1"/>
    <property type="molecule type" value="Genomic_DNA"/>
</dbReference>
<evidence type="ECO:0000256" key="1">
    <source>
        <dbReference type="SAM" id="Phobius"/>
    </source>
</evidence>
<keyword evidence="1" id="KW-0812">Transmembrane</keyword>
<proteinExistence type="predicted"/>